<sequence length="271" mass="29305">MDIRHRNNVHVLGDGPVTLLLAHGFGCDQNMWRFVAPEFARDYRVVLFDYVGCGKSDASCYDAVRYSSLDGYATDLIEVASQFNDAPIVLVGHSVSAMIGLLADKRIPGIFAAHVMIGPSPSYIDQGDYVGGFAREDIEELLATLEGNYLGWSSTMAPAIMGVPERPELAEELTNSFCRTDPQIAARFARATFLSNNLADLKGLAAPTLILQSSDDMIAPRPVGEYLARTLANSELSVIDNIGHCPHMSAPLACVAEIRPFLDSLEIAAVA</sequence>
<organism evidence="3 4">
    <name type="scientific">Pseudoxanthomonas gei</name>
    <dbReference type="NCBI Taxonomy" id="1383030"/>
    <lineage>
        <taxon>Bacteria</taxon>
        <taxon>Pseudomonadati</taxon>
        <taxon>Pseudomonadota</taxon>
        <taxon>Gammaproteobacteria</taxon>
        <taxon>Lysobacterales</taxon>
        <taxon>Lysobacteraceae</taxon>
        <taxon>Pseudoxanthomonas</taxon>
    </lineage>
</organism>
<dbReference type="InterPro" id="IPR000073">
    <property type="entry name" value="AB_hydrolase_1"/>
</dbReference>
<keyword evidence="3" id="KW-0378">Hydrolase</keyword>
<dbReference type="Pfam" id="PF12697">
    <property type="entry name" value="Abhydrolase_6"/>
    <property type="match status" value="1"/>
</dbReference>
<dbReference type="InterPro" id="IPR029058">
    <property type="entry name" value="AB_hydrolase_fold"/>
</dbReference>
<name>A0ABX0AJD1_9GAMM</name>
<dbReference type="PRINTS" id="PR00111">
    <property type="entry name" value="ABHYDROLASE"/>
</dbReference>
<feature type="domain" description="AB hydrolase-1" evidence="2">
    <location>
        <begin position="19"/>
        <end position="256"/>
    </location>
</feature>
<dbReference type="PANTHER" id="PTHR43039">
    <property type="entry name" value="ESTERASE-RELATED"/>
    <property type="match status" value="1"/>
</dbReference>
<dbReference type="RefSeq" id="WP_162349902.1">
    <property type="nucleotide sequence ID" value="NZ_QOVG01000006.1"/>
</dbReference>
<dbReference type="SUPFAM" id="SSF53474">
    <property type="entry name" value="alpha/beta-Hydrolases"/>
    <property type="match status" value="1"/>
</dbReference>
<accession>A0ABX0AJD1</accession>
<keyword evidence="4" id="KW-1185">Reference proteome</keyword>
<comment type="similarity">
    <text evidence="1">Belongs to the AB hydrolase superfamily.</text>
</comment>
<dbReference type="EMBL" id="QOVG01000006">
    <property type="protein sequence ID" value="NDK39338.1"/>
    <property type="molecule type" value="Genomic_DNA"/>
</dbReference>
<dbReference type="Gene3D" id="3.40.50.1820">
    <property type="entry name" value="alpha/beta hydrolase"/>
    <property type="match status" value="1"/>
</dbReference>
<evidence type="ECO:0000313" key="3">
    <source>
        <dbReference type="EMBL" id="NDK39338.1"/>
    </source>
</evidence>
<dbReference type="Proteomes" id="UP001429354">
    <property type="component" value="Unassembled WGS sequence"/>
</dbReference>
<evidence type="ECO:0000313" key="4">
    <source>
        <dbReference type="Proteomes" id="UP001429354"/>
    </source>
</evidence>
<evidence type="ECO:0000259" key="2">
    <source>
        <dbReference type="Pfam" id="PF12697"/>
    </source>
</evidence>
<protein>
    <submittedName>
        <fullName evidence="3">Alpha/beta hydrolase</fullName>
    </submittedName>
</protein>
<evidence type="ECO:0000256" key="1">
    <source>
        <dbReference type="ARBA" id="ARBA00008645"/>
    </source>
</evidence>
<dbReference type="GO" id="GO:0016787">
    <property type="term" value="F:hydrolase activity"/>
    <property type="evidence" value="ECO:0007669"/>
    <property type="project" value="UniProtKB-KW"/>
</dbReference>
<comment type="caution">
    <text evidence="3">The sequence shown here is derived from an EMBL/GenBank/DDBJ whole genome shotgun (WGS) entry which is preliminary data.</text>
</comment>
<reference evidence="3 4" key="1">
    <citation type="submission" date="2018-07" db="EMBL/GenBank/DDBJ databases">
        <title>Whole genome Sequencing of Pseudoxanthomonas gei KCTC 32298 (T).</title>
        <authorList>
            <person name="Kumar S."/>
            <person name="Bansal K."/>
            <person name="Kaur A."/>
            <person name="Patil P."/>
            <person name="Sharma S."/>
            <person name="Patil P.B."/>
        </authorList>
    </citation>
    <scope>NUCLEOTIDE SEQUENCE [LARGE SCALE GENOMIC DNA]</scope>
    <source>
        <strain evidence="3 4">KCTC 32298</strain>
    </source>
</reference>
<proteinExistence type="inferred from homology"/>
<gene>
    <name evidence="3" type="ORF">DT603_10840</name>
</gene>